<dbReference type="Proteomes" id="UP000010843">
    <property type="component" value="Chromosome"/>
</dbReference>
<name>L0JMB5_NATP1</name>
<evidence type="ECO:0000313" key="2">
    <source>
        <dbReference type="EMBL" id="AGB31722.1"/>
    </source>
</evidence>
<evidence type="ECO:0000256" key="1">
    <source>
        <dbReference type="SAM" id="Phobius"/>
    </source>
</evidence>
<accession>L0JMB5</accession>
<dbReference type="OrthoDB" id="202582at2157"/>
<feature type="transmembrane region" description="Helical" evidence="1">
    <location>
        <begin position="6"/>
        <end position="26"/>
    </location>
</feature>
<proteinExistence type="predicted"/>
<dbReference type="RefSeq" id="WP_006182294.1">
    <property type="nucleotide sequence ID" value="NC_019962.1"/>
</dbReference>
<reference evidence="3 5" key="3">
    <citation type="journal article" date="2014" name="PLoS Genet.">
        <title>Phylogenetically driven sequencing of extremely halophilic archaea reveals strategies for static and dynamic osmo-response.</title>
        <authorList>
            <person name="Becker E.A."/>
            <person name="Seitzer P.M."/>
            <person name="Tritt A."/>
            <person name="Larsen D."/>
            <person name="Krusor M."/>
            <person name="Yao A.I."/>
            <person name="Wu D."/>
            <person name="Madern D."/>
            <person name="Eisen J.A."/>
            <person name="Darling A.E."/>
            <person name="Facciotti M.T."/>
        </authorList>
    </citation>
    <scope>NUCLEOTIDE SEQUENCE [LARGE SCALE GENOMIC DNA]</scope>
    <source>
        <strain evidence="3 5">DSM 15624</strain>
    </source>
</reference>
<keyword evidence="5" id="KW-1185">Reference proteome</keyword>
<evidence type="ECO:0000313" key="3">
    <source>
        <dbReference type="EMBL" id="ELY72935.1"/>
    </source>
</evidence>
<dbReference type="GeneID" id="14332594"/>
<dbReference type="HOGENOM" id="CLU_2433790_0_0_2"/>
<dbReference type="eggNOG" id="arCOG11567">
    <property type="taxonomic scope" value="Archaea"/>
</dbReference>
<reference evidence="4" key="1">
    <citation type="submission" date="2012-02" db="EMBL/GenBank/DDBJ databases">
        <title>Complete sequence of chromosome of Natrinema pellirubrum DSM 15624.</title>
        <authorList>
            <person name="Lucas S."/>
            <person name="Han J."/>
            <person name="Lapidus A."/>
            <person name="Cheng J.-F."/>
            <person name="Goodwin L."/>
            <person name="Pitluck S."/>
            <person name="Peters L."/>
            <person name="Teshima H."/>
            <person name="Detter J.C."/>
            <person name="Han C."/>
            <person name="Tapia R."/>
            <person name="Land M."/>
            <person name="Hauser L."/>
            <person name="Kyrpides N."/>
            <person name="Ivanova N."/>
            <person name="Pagani I."/>
            <person name="Sproer C."/>
            <person name="Anderson I."/>
            <person name="Woyke T."/>
        </authorList>
    </citation>
    <scope>NUCLEOTIDE SEQUENCE [LARGE SCALE GENOMIC DNA]</scope>
    <source>
        <strain evidence="4">DSM 15624 / JCM 10476 / NCIMB 786</strain>
    </source>
</reference>
<gene>
    <name evidence="2" type="ordered locus">Natpe_1853</name>
    <name evidence="3" type="ORF">C488_14692</name>
</gene>
<feature type="transmembrane region" description="Helical" evidence="1">
    <location>
        <begin position="33"/>
        <end position="51"/>
    </location>
</feature>
<keyword evidence="1" id="KW-0472">Membrane</keyword>
<keyword evidence="1" id="KW-1133">Transmembrane helix</keyword>
<evidence type="ECO:0000313" key="4">
    <source>
        <dbReference type="Proteomes" id="UP000010843"/>
    </source>
</evidence>
<dbReference type="AlphaFoldDB" id="L0JMB5"/>
<protein>
    <submittedName>
        <fullName evidence="2">Uncharacterized protein</fullName>
    </submittedName>
</protein>
<keyword evidence="1" id="KW-0812">Transmembrane</keyword>
<evidence type="ECO:0000313" key="5">
    <source>
        <dbReference type="Proteomes" id="UP000011593"/>
    </source>
</evidence>
<reference evidence="2" key="2">
    <citation type="submission" date="2012-02" db="EMBL/GenBank/DDBJ databases">
        <title>Complete sequence of chromosome of Natrinema pellirubrum DSM 15624.</title>
        <authorList>
            <consortium name="US DOE Joint Genome Institute"/>
            <person name="Lucas S."/>
            <person name="Han J."/>
            <person name="Lapidus A."/>
            <person name="Cheng J.-F."/>
            <person name="Goodwin L."/>
            <person name="Pitluck S."/>
            <person name="Peters L."/>
            <person name="Teshima H."/>
            <person name="Detter J.C."/>
            <person name="Han C."/>
            <person name="Tapia R."/>
            <person name="Land M."/>
            <person name="Hauser L."/>
            <person name="Kyrpides N."/>
            <person name="Ivanova N."/>
            <person name="Pagani I."/>
            <person name="Sproer C."/>
            <person name="Anderson I."/>
            <person name="Woyke T."/>
        </authorList>
    </citation>
    <scope>NUCLEOTIDE SEQUENCE</scope>
    <source>
        <strain evidence="2">DSM 15624</strain>
    </source>
</reference>
<dbReference type="KEGG" id="npe:Natpe_1853"/>
<sequence length="90" mass="9135">MERLYAYNGALAVLGISLGLNALPSLAAGERSIPLLLIAVGSSGMTIGAVYESLSTDPVEFEISAGAFLALIAAACLSLIGTLLELIITP</sequence>
<feature type="transmembrane region" description="Helical" evidence="1">
    <location>
        <begin position="63"/>
        <end position="88"/>
    </location>
</feature>
<dbReference type="EMBL" id="AOIE01000086">
    <property type="protein sequence ID" value="ELY72935.1"/>
    <property type="molecule type" value="Genomic_DNA"/>
</dbReference>
<dbReference type="EMBL" id="CP003372">
    <property type="protein sequence ID" value="AGB31722.1"/>
    <property type="molecule type" value="Genomic_DNA"/>
</dbReference>
<dbReference type="Proteomes" id="UP000011593">
    <property type="component" value="Unassembled WGS sequence"/>
</dbReference>
<organism evidence="2 4">
    <name type="scientific">Natrinema pellirubrum (strain DSM 15624 / CIP 106293 / JCM 10476 / NCIMB 786 / 157)</name>
    <dbReference type="NCBI Taxonomy" id="797303"/>
    <lineage>
        <taxon>Archaea</taxon>
        <taxon>Methanobacteriati</taxon>
        <taxon>Methanobacteriota</taxon>
        <taxon>Stenosarchaea group</taxon>
        <taxon>Halobacteria</taxon>
        <taxon>Halobacteriales</taxon>
        <taxon>Natrialbaceae</taxon>
        <taxon>Natrinema</taxon>
    </lineage>
</organism>